<dbReference type="AlphaFoldDB" id="A0A7K1GGW2"/>
<feature type="transmembrane region" description="Helical" evidence="1">
    <location>
        <begin position="32"/>
        <end position="51"/>
    </location>
</feature>
<evidence type="ECO:0000313" key="2">
    <source>
        <dbReference type="EMBL" id="MTE28363.1"/>
    </source>
</evidence>
<evidence type="ECO:0000313" key="3">
    <source>
        <dbReference type="Proteomes" id="UP000447545"/>
    </source>
</evidence>
<gene>
    <name evidence="2" type="ORF">F1003_15665</name>
</gene>
<proteinExistence type="predicted"/>
<keyword evidence="3" id="KW-1185">Reference proteome</keyword>
<organism evidence="2 3">
    <name type="scientific">Winogradskyella ouciana</name>
    <dbReference type="NCBI Taxonomy" id="2608631"/>
    <lineage>
        <taxon>Bacteria</taxon>
        <taxon>Pseudomonadati</taxon>
        <taxon>Bacteroidota</taxon>
        <taxon>Flavobacteriia</taxon>
        <taxon>Flavobacteriales</taxon>
        <taxon>Flavobacteriaceae</taxon>
        <taxon>Winogradskyella</taxon>
    </lineage>
</organism>
<dbReference type="Proteomes" id="UP000447545">
    <property type="component" value="Unassembled WGS sequence"/>
</dbReference>
<evidence type="ECO:0000256" key="1">
    <source>
        <dbReference type="SAM" id="Phobius"/>
    </source>
</evidence>
<sequence>YDFVYFIDTLVYLFILIFKTKWLDTKAFSKKFVPVVMAASVALFFLNLAFAETDRPELLTRTFDHKYLVKYLGPYNFTVYDGVKTIENNQQK</sequence>
<keyword evidence="1" id="KW-0812">Transmembrane</keyword>
<feature type="non-terminal residue" evidence="2">
    <location>
        <position position="92"/>
    </location>
</feature>
<dbReference type="EMBL" id="WJYA01000072">
    <property type="protein sequence ID" value="MTE28363.1"/>
    <property type="molecule type" value="Genomic_DNA"/>
</dbReference>
<feature type="non-terminal residue" evidence="2">
    <location>
        <position position="1"/>
    </location>
</feature>
<keyword evidence="1" id="KW-0472">Membrane</keyword>
<reference evidence="2 3" key="1">
    <citation type="submission" date="2019-11" db="EMBL/GenBank/DDBJ databases">
        <title>Winogradskyella ouciana sp. nov., isolated from the hadal seawater of the Mariana Trench.</title>
        <authorList>
            <person name="Liu R."/>
        </authorList>
    </citation>
    <scope>NUCLEOTIDE SEQUENCE [LARGE SCALE GENOMIC DNA]</scope>
    <source>
        <strain evidence="2 3">ZXX205</strain>
    </source>
</reference>
<comment type="caution">
    <text evidence="2">The sequence shown here is derived from an EMBL/GenBank/DDBJ whole genome shotgun (WGS) entry which is preliminary data.</text>
</comment>
<keyword evidence="1" id="KW-1133">Transmembrane helix</keyword>
<accession>A0A7K1GGW2</accession>
<name>A0A7K1GGW2_9FLAO</name>
<protein>
    <submittedName>
        <fullName evidence="2">Glycerol phosphate lipoteichoic acid synthase</fullName>
    </submittedName>
</protein>